<dbReference type="PANTHER" id="PTHR30027">
    <property type="entry name" value="RIBOSOMAL RNA SMALL SUBUNIT METHYLTRANSFERASE E"/>
    <property type="match status" value="1"/>
</dbReference>
<dbReference type="Gene3D" id="3.40.1280.10">
    <property type="match status" value="1"/>
</dbReference>
<dbReference type="eggNOG" id="COG1385">
    <property type="taxonomic scope" value="Bacteria"/>
</dbReference>
<dbReference type="EMBL" id="AATS01000006">
    <property type="protein sequence ID" value="EAU54642.1"/>
    <property type="molecule type" value="Genomic_DNA"/>
</dbReference>
<dbReference type="InterPro" id="IPR029028">
    <property type="entry name" value="Alpha/beta_knot_MTases"/>
</dbReference>
<dbReference type="NCBIfam" id="NF008692">
    <property type="entry name" value="PRK11713.1-5"/>
    <property type="match status" value="1"/>
</dbReference>
<keyword evidence="8 12" id="KW-0808">Transferase</keyword>
<dbReference type="GO" id="GO:0005737">
    <property type="term" value="C:cytoplasm"/>
    <property type="evidence" value="ECO:0007669"/>
    <property type="project" value="UniProtKB-SubCell"/>
</dbReference>
<name>Q0EZR2_9PROT</name>
<comment type="function">
    <text evidence="10 12">Specifically methylates the N3 position of the uracil ring of uridine 1498 (m3U1498) in 16S rRNA. Acts on the fully assembled 30S ribosomal subunit.</text>
</comment>
<evidence type="ECO:0000256" key="3">
    <source>
        <dbReference type="ARBA" id="ARBA00012328"/>
    </source>
</evidence>
<protein>
    <recommendedName>
        <fullName evidence="4 12">Ribosomal RNA small subunit methyltransferase E</fullName>
        <ecNumber evidence="3 12">2.1.1.193</ecNumber>
    </recommendedName>
</protein>
<evidence type="ECO:0000256" key="2">
    <source>
        <dbReference type="ARBA" id="ARBA00005528"/>
    </source>
</evidence>
<dbReference type="InParanoid" id="Q0EZR2"/>
<proteinExistence type="inferred from homology"/>
<dbReference type="RefSeq" id="WP_009850252.1">
    <property type="nucleotide sequence ID" value="NZ_DS022294.1"/>
</dbReference>
<dbReference type="InterPro" id="IPR015947">
    <property type="entry name" value="PUA-like_sf"/>
</dbReference>
<evidence type="ECO:0000256" key="7">
    <source>
        <dbReference type="ARBA" id="ARBA00022603"/>
    </source>
</evidence>
<dbReference type="STRING" id="314344.AL013_10125"/>
<evidence type="ECO:0000259" key="14">
    <source>
        <dbReference type="Pfam" id="PF20260"/>
    </source>
</evidence>
<keyword evidence="6 12" id="KW-0698">rRNA processing</keyword>
<evidence type="ECO:0000256" key="11">
    <source>
        <dbReference type="ARBA" id="ARBA00047944"/>
    </source>
</evidence>
<comment type="similarity">
    <text evidence="2 12">Belongs to the RNA methyltransferase RsmE family.</text>
</comment>
<comment type="catalytic activity">
    <reaction evidence="11 12">
        <text>uridine(1498) in 16S rRNA + S-adenosyl-L-methionine = N(3)-methyluridine(1498) in 16S rRNA + S-adenosyl-L-homocysteine + H(+)</text>
        <dbReference type="Rhea" id="RHEA:42920"/>
        <dbReference type="Rhea" id="RHEA-COMP:10283"/>
        <dbReference type="Rhea" id="RHEA-COMP:10284"/>
        <dbReference type="ChEBI" id="CHEBI:15378"/>
        <dbReference type="ChEBI" id="CHEBI:57856"/>
        <dbReference type="ChEBI" id="CHEBI:59789"/>
        <dbReference type="ChEBI" id="CHEBI:65315"/>
        <dbReference type="ChEBI" id="CHEBI:74502"/>
        <dbReference type="EC" id="2.1.1.193"/>
    </reaction>
</comment>
<organism evidence="15 16">
    <name type="scientific">Mariprofundus ferrooxydans PV-1</name>
    <dbReference type="NCBI Taxonomy" id="314345"/>
    <lineage>
        <taxon>Bacteria</taxon>
        <taxon>Pseudomonadati</taxon>
        <taxon>Pseudomonadota</taxon>
        <taxon>Candidatius Mariprofundia</taxon>
        <taxon>Mariprofundales</taxon>
        <taxon>Mariprofundaceae</taxon>
        <taxon>Mariprofundus</taxon>
    </lineage>
</organism>
<dbReference type="InterPro" id="IPR029026">
    <property type="entry name" value="tRNA_m1G_MTases_N"/>
</dbReference>
<dbReference type="InterPro" id="IPR046886">
    <property type="entry name" value="RsmE_MTase_dom"/>
</dbReference>
<evidence type="ECO:0000256" key="4">
    <source>
        <dbReference type="ARBA" id="ARBA00013673"/>
    </source>
</evidence>
<evidence type="ECO:0000256" key="6">
    <source>
        <dbReference type="ARBA" id="ARBA00022552"/>
    </source>
</evidence>
<keyword evidence="16" id="KW-1185">Reference proteome</keyword>
<evidence type="ECO:0000313" key="16">
    <source>
        <dbReference type="Proteomes" id="UP000005297"/>
    </source>
</evidence>
<dbReference type="Pfam" id="PF20260">
    <property type="entry name" value="PUA_4"/>
    <property type="match status" value="1"/>
</dbReference>
<dbReference type="SUPFAM" id="SSF88697">
    <property type="entry name" value="PUA domain-like"/>
    <property type="match status" value="1"/>
</dbReference>
<gene>
    <name evidence="15" type="ORF">SPV1_13699</name>
</gene>
<accession>Q0EZR2</accession>
<dbReference type="Proteomes" id="UP000005297">
    <property type="component" value="Unassembled WGS sequence"/>
</dbReference>
<dbReference type="OrthoDB" id="9815641at2"/>
<dbReference type="SUPFAM" id="SSF75217">
    <property type="entry name" value="alpha/beta knot"/>
    <property type="match status" value="1"/>
</dbReference>
<feature type="domain" description="Ribosomal RNA small subunit methyltransferase E PUA-like" evidence="14">
    <location>
        <begin position="22"/>
        <end position="65"/>
    </location>
</feature>
<keyword evidence="9 12" id="KW-0949">S-adenosyl-L-methionine</keyword>
<dbReference type="CDD" id="cd18084">
    <property type="entry name" value="RsmE-like"/>
    <property type="match status" value="1"/>
</dbReference>
<evidence type="ECO:0000259" key="13">
    <source>
        <dbReference type="Pfam" id="PF04452"/>
    </source>
</evidence>
<evidence type="ECO:0000256" key="1">
    <source>
        <dbReference type="ARBA" id="ARBA00004496"/>
    </source>
</evidence>
<dbReference type="EC" id="2.1.1.193" evidence="3 12"/>
<dbReference type="InterPro" id="IPR006700">
    <property type="entry name" value="RsmE"/>
</dbReference>
<dbReference type="AlphaFoldDB" id="Q0EZR2"/>
<evidence type="ECO:0000313" key="15">
    <source>
        <dbReference type="EMBL" id="EAU54642.1"/>
    </source>
</evidence>
<evidence type="ECO:0000256" key="9">
    <source>
        <dbReference type="ARBA" id="ARBA00022691"/>
    </source>
</evidence>
<evidence type="ECO:0000256" key="8">
    <source>
        <dbReference type="ARBA" id="ARBA00022679"/>
    </source>
</evidence>
<dbReference type="GO" id="GO:0070042">
    <property type="term" value="F:rRNA (uridine-N3-)-methyltransferase activity"/>
    <property type="evidence" value="ECO:0007669"/>
    <property type="project" value="TreeGrafter"/>
</dbReference>
<keyword evidence="7 12" id="KW-0489">Methyltransferase</keyword>
<evidence type="ECO:0000256" key="12">
    <source>
        <dbReference type="PIRNR" id="PIRNR015601"/>
    </source>
</evidence>
<sequence>MSCRLHLNQPLEAGTTVDLPANLAHYLHTVMRHAVGDTVILFNGHGGEYHAVIDSLSRKAASCRITAFENIDREMACRVHIVQGACRSEKIETVLQKGTELGAAGFHITRSERSSLKLDGSKLDARLDRWRKIVTEAAEQCGRTIVPTVHWHTRLSDIPCHGLGLTLHPHTAASWQQIRTEIRESSEITLAVGPEGGWSDADIATLGERGFRSIAFGPRILRTETAAPALLAAIQAVQEQ</sequence>
<evidence type="ECO:0000256" key="5">
    <source>
        <dbReference type="ARBA" id="ARBA00022490"/>
    </source>
</evidence>
<dbReference type="GO" id="GO:0070475">
    <property type="term" value="P:rRNA base methylation"/>
    <property type="evidence" value="ECO:0007669"/>
    <property type="project" value="TreeGrafter"/>
</dbReference>
<dbReference type="PIRSF" id="PIRSF015601">
    <property type="entry name" value="MTase_slr0722"/>
    <property type="match status" value="1"/>
</dbReference>
<comment type="caution">
    <text evidence="15">The sequence shown here is derived from an EMBL/GenBank/DDBJ whole genome shotgun (WGS) entry which is preliminary data.</text>
</comment>
<dbReference type="Pfam" id="PF04452">
    <property type="entry name" value="Methyltrans_RNA"/>
    <property type="match status" value="1"/>
</dbReference>
<comment type="subcellular location">
    <subcellularLocation>
        <location evidence="1 12">Cytoplasm</location>
    </subcellularLocation>
</comment>
<dbReference type="FunCoup" id="Q0EZR2">
    <property type="interactions" value="360"/>
</dbReference>
<reference evidence="15 16" key="1">
    <citation type="submission" date="2006-09" db="EMBL/GenBank/DDBJ databases">
        <authorList>
            <person name="Emerson D."/>
            <person name="Ferriera S."/>
            <person name="Johnson J."/>
            <person name="Kravitz S."/>
            <person name="Halpern A."/>
            <person name="Remington K."/>
            <person name="Beeson K."/>
            <person name="Tran B."/>
            <person name="Rogers Y.-H."/>
            <person name="Friedman R."/>
            <person name="Venter J.C."/>
        </authorList>
    </citation>
    <scope>NUCLEOTIDE SEQUENCE [LARGE SCALE GENOMIC DNA]</scope>
    <source>
        <strain evidence="15 16">PV-1</strain>
    </source>
</reference>
<dbReference type="PANTHER" id="PTHR30027:SF3">
    <property type="entry name" value="16S RRNA (URACIL(1498)-N(3))-METHYLTRANSFERASE"/>
    <property type="match status" value="1"/>
</dbReference>
<evidence type="ECO:0000256" key="10">
    <source>
        <dbReference type="ARBA" id="ARBA00025699"/>
    </source>
</evidence>
<feature type="domain" description="Ribosomal RNA small subunit methyltransferase E methyltransferase" evidence="13">
    <location>
        <begin position="74"/>
        <end position="235"/>
    </location>
</feature>
<dbReference type="InterPro" id="IPR046887">
    <property type="entry name" value="RsmE_PUA-like"/>
</dbReference>
<keyword evidence="5 12" id="KW-0963">Cytoplasm</keyword>
<dbReference type="HOGENOM" id="CLU_067442_5_1_0"/>
<dbReference type="NCBIfam" id="TIGR00046">
    <property type="entry name" value="RsmE family RNA methyltransferase"/>
    <property type="match status" value="1"/>
</dbReference>